<keyword evidence="1" id="KW-1133">Transmembrane helix</keyword>
<sequence length="272" mass="30672">MNAVVHFLILLVVLSAAAFILFLLRAPFWLILLVIVAVYMAVTTVPTFHTVYKSQNLRAIDRFLLRNYRKPIFNYAYNIGHGTDEEIRNSLRTIIDKSSRGDARHVYSALLGVHSGDGDEVLAHAGKINPGPLRSYYYAYGTALNGDLDEAGRIAGKITDEWMKHTIYAVIAKKQGNPEEFRKEAKYAEDASVGIQHYLLHHNFRKMAESFNLSQEGSSMMQLVENTAVELKDGRRGLILGVRDNEEIVQYDVELGDGEIITVFAEEVRRPV</sequence>
<dbReference type="OrthoDB" id="2449283at2"/>
<keyword evidence="3" id="KW-1185">Reference proteome</keyword>
<gene>
    <name evidence="2" type="ORF">SAMN05428946_0574</name>
</gene>
<feature type="transmembrane region" description="Helical" evidence="1">
    <location>
        <begin position="28"/>
        <end position="52"/>
    </location>
</feature>
<keyword evidence="1" id="KW-0472">Membrane</keyword>
<name>A0A1U7PM16_9BACI</name>
<dbReference type="Proteomes" id="UP000187550">
    <property type="component" value="Unassembled WGS sequence"/>
</dbReference>
<reference evidence="3" key="1">
    <citation type="submission" date="2017-01" db="EMBL/GenBank/DDBJ databases">
        <authorList>
            <person name="Varghese N."/>
            <person name="Submissions S."/>
        </authorList>
    </citation>
    <scope>NUCLEOTIDE SEQUENCE [LARGE SCALE GENOMIC DNA]</scope>
    <source>
        <strain evidence="3">MNA4</strain>
    </source>
</reference>
<dbReference type="EMBL" id="FTPL01000001">
    <property type="protein sequence ID" value="SIT70150.1"/>
    <property type="molecule type" value="Genomic_DNA"/>
</dbReference>
<evidence type="ECO:0000256" key="1">
    <source>
        <dbReference type="SAM" id="Phobius"/>
    </source>
</evidence>
<dbReference type="AlphaFoldDB" id="A0A1U7PM16"/>
<protein>
    <submittedName>
        <fullName evidence="2">Uncharacterized protein</fullName>
    </submittedName>
</protein>
<accession>A0A1U7PM16</accession>
<evidence type="ECO:0000313" key="2">
    <source>
        <dbReference type="EMBL" id="SIT70150.1"/>
    </source>
</evidence>
<dbReference type="RefSeq" id="WP_076756843.1">
    <property type="nucleotide sequence ID" value="NZ_FTPL01000001.1"/>
</dbReference>
<keyword evidence="1" id="KW-0812">Transmembrane</keyword>
<evidence type="ECO:0000313" key="3">
    <source>
        <dbReference type="Proteomes" id="UP000187550"/>
    </source>
</evidence>
<proteinExistence type="predicted"/>
<organism evidence="2 3">
    <name type="scientific">Edaphobacillus lindanitolerans</name>
    <dbReference type="NCBI Taxonomy" id="550447"/>
    <lineage>
        <taxon>Bacteria</taxon>
        <taxon>Bacillati</taxon>
        <taxon>Bacillota</taxon>
        <taxon>Bacilli</taxon>
        <taxon>Bacillales</taxon>
        <taxon>Bacillaceae</taxon>
        <taxon>Edaphobacillus</taxon>
    </lineage>
</organism>